<dbReference type="AlphaFoldDB" id="V2X772"/>
<evidence type="ECO:0000313" key="3">
    <source>
        <dbReference type="Proteomes" id="UP000017559"/>
    </source>
</evidence>
<protein>
    <submittedName>
        <fullName evidence="2">Uncharacterized protein</fullName>
    </submittedName>
</protein>
<name>V2X772_MONRO</name>
<dbReference type="OrthoDB" id="3251871at2759"/>
<sequence length="212" mass="24215">MSVVLITARGQAAVYASRLLIPGAALCFIVLTIIAIVWVHPTSKSHLDRVSFRILVYAVFVNMVYGTSVVVEIYHQDKKYCALEMWWILFTSQLPVYLLFFIGLNLQLVLSFARSGRQSSLVFQWAILLEPALQRMLVRKQELYRTPVVADWDAPCLECCCSHWGDGDIFVGGYVHDKKQGFRQAFDPQKCQKKFKQLLPGSSHELHQTFTI</sequence>
<keyword evidence="1" id="KW-0472">Membrane</keyword>
<comment type="caution">
    <text evidence="2">The sequence shown here is derived from an EMBL/GenBank/DDBJ whole genome shotgun (WGS) entry which is preliminary data.</text>
</comment>
<dbReference type="EMBL" id="AWSO01000662">
    <property type="protein sequence ID" value="ESK88320.1"/>
    <property type="molecule type" value="Genomic_DNA"/>
</dbReference>
<evidence type="ECO:0000256" key="1">
    <source>
        <dbReference type="SAM" id="Phobius"/>
    </source>
</evidence>
<organism evidence="2 3">
    <name type="scientific">Moniliophthora roreri (strain MCA 2997)</name>
    <name type="common">Cocoa frosty pod rot fungus</name>
    <name type="synonym">Crinipellis roreri</name>
    <dbReference type="NCBI Taxonomy" id="1381753"/>
    <lineage>
        <taxon>Eukaryota</taxon>
        <taxon>Fungi</taxon>
        <taxon>Dikarya</taxon>
        <taxon>Basidiomycota</taxon>
        <taxon>Agaricomycotina</taxon>
        <taxon>Agaricomycetes</taxon>
        <taxon>Agaricomycetidae</taxon>
        <taxon>Agaricales</taxon>
        <taxon>Marasmiineae</taxon>
        <taxon>Marasmiaceae</taxon>
        <taxon>Moniliophthora</taxon>
    </lineage>
</organism>
<dbReference type="Proteomes" id="UP000017559">
    <property type="component" value="Unassembled WGS sequence"/>
</dbReference>
<keyword evidence="1" id="KW-1133">Transmembrane helix</keyword>
<reference evidence="2 3" key="1">
    <citation type="journal article" date="2014" name="BMC Genomics">
        <title>Genome and secretome analysis of the hemibiotrophic fungal pathogen, Moniliophthora roreri, which causes frosty pod rot disease of cacao: mechanisms of the biotrophic and necrotrophic phases.</title>
        <authorList>
            <person name="Meinhardt L.W."/>
            <person name="Costa G.G.L."/>
            <person name="Thomazella D.P.T."/>
            <person name="Teixeira P.J.P.L."/>
            <person name="Carazzolle M.F."/>
            <person name="Schuster S.C."/>
            <person name="Carlson J.E."/>
            <person name="Guiltinan M.J."/>
            <person name="Mieczkowski P."/>
            <person name="Farmer A."/>
            <person name="Ramaraj T."/>
            <person name="Crozier J."/>
            <person name="Davis R.E."/>
            <person name="Shao J."/>
            <person name="Melnick R.L."/>
            <person name="Pereira G.A.G."/>
            <person name="Bailey B.A."/>
        </authorList>
    </citation>
    <scope>NUCLEOTIDE SEQUENCE [LARGE SCALE GENOMIC DNA]</scope>
    <source>
        <strain evidence="2 3">MCA 2997</strain>
    </source>
</reference>
<dbReference type="KEGG" id="mrr:Moror_14842"/>
<feature type="transmembrane region" description="Helical" evidence="1">
    <location>
        <begin position="52"/>
        <end position="74"/>
    </location>
</feature>
<proteinExistence type="predicted"/>
<dbReference type="HOGENOM" id="CLU_1300013_0_0_1"/>
<evidence type="ECO:0000313" key="2">
    <source>
        <dbReference type="EMBL" id="ESK88320.1"/>
    </source>
</evidence>
<feature type="transmembrane region" description="Helical" evidence="1">
    <location>
        <begin position="20"/>
        <end position="40"/>
    </location>
</feature>
<keyword evidence="1" id="KW-0812">Transmembrane</keyword>
<keyword evidence="3" id="KW-1185">Reference proteome</keyword>
<gene>
    <name evidence="2" type="ORF">Moror_14842</name>
</gene>
<feature type="transmembrane region" description="Helical" evidence="1">
    <location>
        <begin position="94"/>
        <end position="113"/>
    </location>
</feature>
<accession>V2X772</accession>